<protein>
    <submittedName>
        <fullName evidence="1">Uncharacterized protein</fullName>
    </submittedName>
</protein>
<evidence type="ECO:0000313" key="2">
    <source>
        <dbReference type="Proteomes" id="UP001152024"/>
    </source>
</evidence>
<sequence>MADSQNILFEKGNHYALDNAPIVVFPANGATSSVAHKICDEATESYARKILNWPNGRLEKPEIFDIYTGDTKLGTLDDCTRLFVDLLQKVLDSVPQPPAQNPAEDLPMYPHAFVIVDGRNDGLVTLVLVCEVEQGWKMEHCLVPVEVELGLTIESLRMGDITEQDVLDQFGHVKRPVDTKEAESDAKQMCV</sequence>
<name>A0ABQ8R8E5_FUSEQ</name>
<reference evidence="1" key="1">
    <citation type="submission" date="2022-09" db="EMBL/GenBank/DDBJ databases">
        <title>Fusarium specimens isolated from Avocado Roots.</title>
        <authorList>
            <person name="Stajich J."/>
            <person name="Roper C."/>
            <person name="Heimlech-Rivalta G."/>
        </authorList>
    </citation>
    <scope>NUCLEOTIDE SEQUENCE</scope>
    <source>
        <strain evidence="1">CF00095</strain>
    </source>
</reference>
<dbReference type="EMBL" id="JAOQBH010000011">
    <property type="protein sequence ID" value="KAJ4129194.1"/>
    <property type="molecule type" value="Genomic_DNA"/>
</dbReference>
<keyword evidence="2" id="KW-1185">Reference proteome</keyword>
<organism evidence="1 2">
    <name type="scientific">Fusarium equiseti</name>
    <name type="common">Fusarium scirpi</name>
    <dbReference type="NCBI Taxonomy" id="61235"/>
    <lineage>
        <taxon>Eukaryota</taxon>
        <taxon>Fungi</taxon>
        <taxon>Dikarya</taxon>
        <taxon>Ascomycota</taxon>
        <taxon>Pezizomycotina</taxon>
        <taxon>Sordariomycetes</taxon>
        <taxon>Hypocreomycetidae</taxon>
        <taxon>Hypocreales</taxon>
        <taxon>Nectriaceae</taxon>
        <taxon>Fusarium</taxon>
        <taxon>Fusarium incarnatum-equiseti species complex</taxon>
    </lineage>
</organism>
<accession>A0ABQ8R8E5</accession>
<gene>
    <name evidence="1" type="ORF">NW768_007729</name>
</gene>
<dbReference type="Proteomes" id="UP001152024">
    <property type="component" value="Unassembled WGS sequence"/>
</dbReference>
<comment type="caution">
    <text evidence="1">The sequence shown here is derived from an EMBL/GenBank/DDBJ whole genome shotgun (WGS) entry which is preliminary data.</text>
</comment>
<proteinExistence type="predicted"/>
<evidence type="ECO:0000313" key="1">
    <source>
        <dbReference type="EMBL" id="KAJ4129194.1"/>
    </source>
</evidence>